<gene>
    <name evidence="2" type="ORF">CJF38_08250</name>
    <name evidence="3" type="ORF">PLUA15_230070</name>
</gene>
<comment type="caution">
    <text evidence="3">The sequence shown here is derived from an EMBL/GenBank/DDBJ whole genome shotgun (WGS) entry which is preliminary data.</text>
</comment>
<dbReference type="RefSeq" id="WP_047276297.1">
    <property type="nucleotide sequence ID" value="NZ_CAUQZS010000052.1"/>
</dbReference>
<accession>A0AAP6YRF5</accession>
<dbReference type="EMBL" id="OBKZ01000016">
    <property type="protein sequence ID" value="SOB52327.1"/>
    <property type="molecule type" value="Genomic_DNA"/>
</dbReference>
<dbReference type="EMBL" id="NQKG01000005">
    <property type="protein sequence ID" value="OZY55853.1"/>
    <property type="molecule type" value="Genomic_DNA"/>
</dbReference>
<evidence type="ECO:0000313" key="3">
    <source>
        <dbReference type="EMBL" id="SOB52327.1"/>
    </source>
</evidence>
<dbReference type="AlphaFoldDB" id="A0AAP6YRF5"/>
<sequence length="117" mass="12292">MRMLIGAVSLALLGGCVSSAMNEARHQTPVRVLASSKATPLVAQCIQFSWQDEAVFGVDASGYMNTAKDGGMTVYTRGAESFADLTPQGTGTSVSYYAAKPDDSVAMRRMAAMATCL</sequence>
<reference evidence="3 5" key="2">
    <citation type="submission" date="2017-08" db="EMBL/GenBank/DDBJ databases">
        <authorList>
            <person name="Chaillou S."/>
        </authorList>
    </citation>
    <scope>NUCLEOTIDE SEQUENCE [LARGE SCALE GENOMIC DNA]</scope>
    <source>
        <strain evidence="3 5">MFPA15A1205</strain>
    </source>
</reference>
<evidence type="ECO:0000313" key="2">
    <source>
        <dbReference type="EMBL" id="OZY55853.1"/>
    </source>
</evidence>
<keyword evidence="1" id="KW-0732">Signal</keyword>
<organism evidence="3 5">
    <name type="scientific">Pseudomonas lundensis</name>
    <dbReference type="NCBI Taxonomy" id="86185"/>
    <lineage>
        <taxon>Bacteria</taxon>
        <taxon>Pseudomonadati</taxon>
        <taxon>Pseudomonadota</taxon>
        <taxon>Gammaproteobacteria</taxon>
        <taxon>Pseudomonadales</taxon>
        <taxon>Pseudomonadaceae</taxon>
        <taxon>Pseudomonas</taxon>
    </lineage>
</organism>
<dbReference type="Proteomes" id="UP000216897">
    <property type="component" value="Unassembled WGS sequence"/>
</dbReference>
<dbReference type="Proteomes" id="UP000219564">
    <property type="component" value="Unassembled WGS sequence"/>
</dbReference>
<dbReference type="KEGG" id="plq:AA042_18860"/>
<protein>
    <recommendedName>
        <fullName evidence="6">Lipoprotein</fullName>
    </recommendedName>
</protein>
<evidence type="ECO:0000313" key="5">
    <source>
        <dbReference type="Proteomes" id="UP000219564"/>
    </source>
</evidence>
<name>A0AAP6YRF5_9PSED</name>
<reference evidence="2 4" key="1">
    <citation type="submission" date="2017-08" db="EMBL/GenBank/DDBJ databases">
        <title>Genomic and metabolic characterisation of spoilage-associated Pseudomonas species.</title>
        <authorList>
            <person name="Stanborough T."/>
            <person name="Fegan N."/>
            <person name="Powell S.M."/>
            <person name="Singh T."/>
            <person name="Tamplin M.L."/>
            <person name="Chandry P.S."/>
        </authorList>
    </citation>
    <scope>NUCLEOTIDE SEQUENCE [LARGE SCALE GENOMIC DNA]</scope>
    <source>
        <strain evidence="2 4">L1814</strain>
    </source>
</reference>
<evidence type="ECO:0000256" key="1">
    <source>
        <dbReference type="SAM" id="SignalP"/>
    </source>
</evidence>
<keyword evidence="4" id="KW-1185">Reference proteome</keyword>
<proteinExistence type="predicted"/>
<evidence type="ECO:0000313" key="4">
    <source>
        <dbReference type="Proteomes" id="UP000216897"/>
    </source>
</evidence>
<feature type="signal peptide" evidence="1">
    <location>
        <begin position="1"/>
        <end position="20"/>
    </location>
</feature>
<feature type="chain" id="PRO_5042889976" description="Lipoprotein" evidence="1">
    <location>
        <begin position="21"/>
        <end position="117"/>
    </location>
</feature>
<evidence type="ECO:0008006" key="6">
    <source>
        <dbReference type="Google" id="ProtNLM"/>
    </source>
</evidence>
<dbReference type="PROSITE" id="PS51257">
    <property type="entry name" value="PROKAR_LIPOPROTEIN"/>
    <property type="match status" value="1"/>
</dbReference>